<dbReference type="SUPFAM" id="SSF50370">
    <property type="entry name" value="Ricin B-like lectins"/>
    <property type="match status" value="3"/>
</dbReference>
<sequence length="1446" mass="150397">MAGVATPATAKPAATDAVTSSRPAEAVPKDQDGRLLLYVDGVPAAAKAAVRKLGGEVTASAGNRMQVAVPADKIGELAKVPSVTQIRRPERAIPMAITSEGVAASNAHNWIAAGKKGAGVKVGIIDVGFTGLADAQAAGEVPQAATNLSGCRDATKFEPHGVAVAEVVHDMAPDAALALACIDGPLDLPAAEEWLRQQGVQVITAAIGFLTSGRGDGTGESDSPADVVRKSKQAGVLWSVAAGNLADHHFAGNAVDVNGDSWVEFSGTAQNNGFNARPHQKITVGLRWDAWARSTEDLDVYVMKAQRPPTGLTDPEIMAAGTTGQRDAAGKPTEEVTFSNGEDARPYWIYVKRHNVPDSRRLDLFVAGADSALQFTTPAGSVTEPATSPAVLAVGATRPNSGELGRGSGQGPTVDGRQKPDLVGFTEVSTSTLTAQGTSIAAAHVAGAAALLKSANPQLDAAQLESALLARTSPKRSDNLWGKGTLHLGQPTDIPTVTGSGYTPLAIPRQLQNRTYAPREVFTLPMPANIPNDTTAVVFNVAVRTAPESGPDVASGIDVFPENPAGSNSKATTIKVWPGSGYRDVMVVAKVGADRAVRLRAGAGHVVVEADMLGYFSPGSASAYFAKPVPQRVLDTRGPGKSPLGEGEVREIQAHGVAGVPSNATAVLVNITGLEATGHTALAAYARDYAGTTVNFAAADRLSNTSIVAIADDGKFRLRNAIGTTGALVDVVGWFAPGDGGRFVALPEPTRIVDTDTGTGGRTTAIGHGENAQFQVGGQAGIGSTASAAVLTVNAAEDSLGTEVSLSAFEAHRSPVTMMGLRQRETMAATTFSPLGASGKVLLRNERGRARVAVDAAGYFVGGPRVPDDGGSHCVQPLGEQGFNTAFDGRVESTLAGWQTAGSTGLVEQGCELATRPGTGVTWYSAHTYGGDYTVRFDWRATADNANSGVYVMFPSPGSDPAVPANRGLEVDLGISGAGDIKPGRPAQGSNNNPRGFWNQMDITVAWNTVTVWSNGQKVNEYTTNDPARLNANSFIGIQAGSDGEVNFRNVRIKRNTPVTTGQIKGVNNRCLDLWDGNPDDGRLTLRDCAPITGQLWTTAGDGTIITAGRCITVDRGLTAHGTSVLLWTCGAGETGAQQWVLRPDGTIVNPASNRCLTPVSGAHGAAIQIQDCTGRSEQVWRTSEQRGTIGALVNPAGKCVDVINGDPRSNNVHVWDCWRNAAQVWTAPGDGSLRAAGKCLLAHFGGTAAGTPVLLWDCGPNPGSGAMWELRPDGTVLNPASGRCLTAASNNREARFTLQDCSSSALQNWRMSAQHLWGGQLVGFSAKCVDITDGNPATGRVWLWTCNYGELGQHWVATGDGTIQSKAHCLDIGSTANASAIGVAGCTAGFRSQQWAPRPDGTIVNVQANRCVDNDSAGTANGNRIQIWDCLANGNQRWAVPVRAS</sequence>
<feature type="active site" description="Charge relay system" evidence="5">
    <location>
        <position position="160"/>
    </location>
</feature>
<evidence type="ECO:0000313" key="8">
    <source>
        <dbReference type="EMBL" id="NGY62342.1"/>
    </source>
</evidence>
<evidence type="ECO:0000256" key="1">
    <source>
        <dbReference type="ARBA" id="ARBA00011073"/>
    </source>
</evidence>
<feature type="region of interest" description="Disordered" evidence="6">
    <location>
        <begin position="397"/>
        <end position="420"/>
    </location>
</feature>
<reference evidence="8 9" key="1">
    <citation type="submission" date="2020-03" db="EMBL/GenBank/DDBJ databases">
        <title>Isolation and identification of active actinomycetes.</title>
        <authorList>
            <person name="Sun X."/>
        </authorList>
    </citation>
    <scope>NUCLEOTIDE SEQUENCE [LARGE SCALE GENOMIC DNA]</scope>
    <source>
        <strain evidence="8 9">NEAU-D13</strain>
    </source>
</reference>
<organism evidence="8 9">
    <name type="scientific">Lentzea alba</name>
    <dbReference type="NCBI Taxonomy" id="2714351"/>
    <lineage>
        <taxon>Bacteria</taxon>
        <taxon>Bacillati</taxon>
        <taxon>Actinomycetota</taxon>
        <taxon>Actinomycetes</taxon>
        <taxon>Pseudonocardiales</taxon>
        <taxon>Pseudonocardiaceae</taxon>
        <taxon>Lentzea</taxon>
    </lineage>
</organism>
<dbReference type="InterPro" id="IPR035992">
    <property type="entry name" value="Ricin_B-like_lectins"/>
</dbReference>
<evidence type="ECO:0000256" key="3">
    <source>
        <dbReference type="ARBA" id="ARBA00022801"/>
    </source>
</evidence>
<feature type="domain" description="Ricin B lectin" evidence="7">
    <location>
        <begin position="1315"/>
        <end position="1442"/>
    </location>
</feature>
<dbReference type="InterPro" id="IPR000209">
    <property type="entry name" value="Peptidase_S8/S53_dom"/>
</dbReference>
<accession>A0A7C9RWD5</accession>
<dbReference type="PROSITE" id="PS51892">
    <property type="entry name" value="SUBTILASE"/>
    <property type="match status" value="1"/>
</dbReference>
<proteinExistence type="inferred from homology"/>
<evidence type="ECO:0000256" key="6">
    <source>
        <dbReference type="SAM" id="MobiDB-lite"/>
    </source>
</evidence>
<keyword evidence="9" id="KW-1185">Reference proteome</keyword>
<dbReference type="Gene3D" id="2.60.120.560">
    <property type="entry name" value="Exo-inulinase, domain 1"/>
    <property type="match status" value="1"/>
</dbReference>
<name>A0A7C9RWD5_9PSEU</name>
<dbReference type="InterPro" id="IPR015500">
    <property type="entry name" value="Peptidase_S8_subtilisin-rel"/>
</dbReference>
<dbReference type="SUPFAM" id="SSF52743">
    <property type="entry name" value="Subtilisin-like"/>
    <property type="match status" value="1"/>
</dbReference>
<dbReference type="Gene3D" id="2.80.10.50">
    <property type="match status" value="3"/>
</dbReference>
<dbReference type="InterPro" id="IPR050131">
    <property type="entry name" value="Peptidase_S8_subtilisin-like"/>
</dbReference>
<dbReference type="PROSITE" id="PS50231">
    <property type="entry name" value="RICIN_B_LECTIN"/>
    <property type="match status" value="3"/>
</dbReference>
<feature type="domain" description="Ricin B lectin" evidence="7">
    <location>
        <begin position="1060"/>
        <end position="1184"/>
    </location>
</feature>
<feature type="region of interest" description="Disordered" evidence="6">
    <location>
        <begin position="1"/>
        <end position="26"/>
    </location>
</feature>
<evidence type="ECO:0000259" key="7">
    <source>
        <dbReference type="SMART" id="SM00458"/>
    </source>
</evidence>
<dbReference type="Gene3D" id="3.40.50.200">
    <property type="entry name" value="Peptidase S8/S53 domain"/>
    <property type="match status" value="1"/>
</dbReference>
<dbReference type="Pfam" id="PF06439">
    <property type="entry name" value="3keto-disac_hyd"/>
    <property type="match status" value="1"/>
</dbReference>
<feature type="domain" description="Ricin B lectin" evidence="7">
    <location>
        <begin position="1187"/>
        <end position="1313"/>
    </location>
</feature>
<dbReference type="InterPro" id="IPR000772">
    <property type="entry name" value="Ricin_B_lectin"/>
</dbReference>
<dbReference type="Pfam" id="PF00652">
    <property type="entry name" value="Ricin_B_lectin"/>
    <property type="match status" value="3"/>
</dbReference>
<protein>
    <submittedName>
        <fullName evidence="8">DUF1080 domain-containing protein</fullName>
    </submittedName>
</protein>
<dbReference type="RefSeq" id="WP_166049711.1">
    <property type="nucleotide sequence ID" value="NZ_JAAMPJ010000007.1"/>
</dbReference>
<dbReference type="EMBL" id="JAAMPJ010000007">
    <property type="protein sequence ID" value="NGY62342.1"/>
    <property type="molecule type" value="Genomic_DNA"/>
</dbReference>
<evidence type="ECO:0000256" key="2">
    <source>
        <dbReference type="ARBA" id="ARBA00022670"/>
    </source>
</evidence>
<dbReference type="Pfam" id="PF00082">
    <property type="entry name" value="Peptidase_S8"/>
    <property type="match status" value="1"/>
</dbReference>
<dbReference type="GO" id="GO:0004252">
    <property type="term" value="F:serine-type endopeptidase activity"/>
    <property type="evidence" value="ECO:0007669"/>
    <property type="project" value="UniProtKB-UniRule"/>
</dbReference>
<evidence type="ECO:0000256" key="4">
    <source>
        <dbReference type="ARBA" id="ARBA00022825"/>
    </source>
</evidence>
<keyword evidence="3 5" id="KW-0378">Hydrolase</keyword>
<dbReference type="InterPro" id="IPR036852">
    <property type="entry name" value="Peptidase_S8/S53_dom_sf"/>
</dbReference>
<dbReference type="PANTHER" id="PTHR43806:SF11">
    <property type="entry name" value="CEREVISIN-RELATED"/>
    <property type="match status" value="1"/>
</dbReference>
<dbReference type="GO" id="GO:0006508">
    <property type="term" value="P:proteolysis"/>
    <property type="evidence" value="ECO:0007669"/>
    <property type="project" value="UniProtKB-KW"/>
</dbReference>
<evidence type="ECO:0000256" key="5">
    <source>
        <dbReference type="PROSITE-ProRule" id="PRU01240"/>
    </source>
</evidence>
<dbReference type="InterPro" id="IPR010496">
    <property type="entry name" value="AL/BT2_dom"/>
</dbReference>
<feature type="active site" description="Charge relay system" evidence="5">
    <location>
        <position position="126"/>
    </location>
</feature>
<feature type="compositionally biased region" description="Low complexity" evidence="6">
    <location>
        <begin position="1"/>
        <end position="19"/>
    </location>
</feature>
<keyword evidence="4 5" id="KW-0720">Serine protease</keyword>
<feature type="active site" description="Charge relay system" evidence="5">
    <location>
        <position position="439"/>
    </location>
</feature>
<dbReference type="PRINTS" id="PR00723">
    <property type="entry name" value="SUBTILISIN"/>
</dbReference>
<gene>
    <name evidence="8" type="ORF">G7043_25800</name>
</gene>
<comment type="similarity">
    <text evidence="1 5">Belongs to the peptidase S8 family.</text>
</comment>
<keyword evidence="2 5" id="KW-0645">Protease</keyword>
<dbReference type="SMART" id="SM00458">
    <property type="entry name" value="RICIN"/>
    <property type="match status" value="3"/>
</dbReference>
<dbReference type="Proteomes" id="UP000481360">
    <property type="component" value="Unassembled WGS sequence"/>
</dbReference>
<comment type="caution">
    <text evidence="8">The sequence shown here is derived from an EMBL/GenBank/DDBJ whole genome shotgun (WGS) entry which is preliminary data.</text>
</comment>
<evidence type="ECO:0000313" key="9">
    <source>
        <dbReference type="Proteomes" id="UP000481360"/>
    </source>
</evidence>
<dbReference type="PANTHER" id="PTHR43806">
    <property type="entry name" value="PEPTIDASE S8"/>
    <property type="match status" value="1"/>
</dbReference>